<comment type="caution">
    <text evidence="3">The sequence shown here is derived from an EMBL/GenBank/DDBJ whole genome shotgun (WGS) entry which is preliminary data.</text>
</comment>
<accession>A0ABQ4FQP6</accession>
<keyword evidence="4" id="KW-1185">Reference proteome</keyword>
<dbReference type="RefSeq" id="WP_204054950.1">
    <property type="nucleotide sequence ID" value="NZ_BAAAGP010000018.1"/>
</dbReference>
<dbReference type="EMBL" id="BOOC01000001">
    <property type="protein sequence ID" value="GIH37136.1"/>
    <property type="molecule type" value="Genomic_DNA"/>
</dbReference>
<evidence type="ECO:0000313" key="3">
    <source>
        <dbReference type="EMBL" id="GIH37136.1"/>
    </source>
</evidence>
<evidence type="ECO:0000256" key="1">
    <source>
        <dbReference type="SAM" id="MobiDB-lite"/>
    </source>
</evidence>
<keyword evidence="2" id="KW-0732">Signal</keyword>
<reference evidence="3 4" key="1">
    <citation type="submission" date="2021-01" db="EMBL/GenBank/DDBJ databases">
        <title>Whole genome shotgun sequence of Microbispora corallina NBRC 16416.</title>
        <authorList>
            <person name="Komaki H."/>
            <person name="Tamura T."/>
        </authorList>
    </citation>
    <scope>NUCLEOTIDE SEQUENCE [LARGE SCALE GENOMIC DNA]</scope>
    <source>
        <strain evidence="3 4">NBRC 16416</strain>
    </source>
</reference>
<feature type="chain" id="PRO_5046029699" description="Secreted protein" evidence="2">
    <location>
        <begin position="31"/>
        <end position="102"/>
    </location>
</feature>
<evidence type="ECO:0000313" key="4">
    <source>
        <dbReference type="Proteomes" id="UP000603904"/>
    </source>
</evidence>
<proteinExistence type="predicted"/>
<protein>
    <recommendedName>
        <fullName evidence="5">Secreted protein</fullName>
    </recommendedName>
</protein>
<feature type="signal peptide" evidence="2">
    <location>
        <begin position="1"/>
        <end position="30"/>
    </location>
</feature>
<sequence length="102" mass="10257">MPAKRFPSMLGLAVVTAFGLVALQSGEGYAAPAAPSSSTGLAVVAVPADFVQGDDDTASDDWSGHGSQEQRQQQEQEQSQSGGSSSESSTDSGTGSSSSDDD</sequence>
<feature type="compositionally biased region" description="Low complexity" evidence="1">
    <location>
        <begin position="64"/>
        <end position="102"/>
    </location>
</feature>
<name>A0ABQ4FQP6_9ACTN</name>
<organism evidence="3 4">
    <name type="scientific">Microbispora corallina</name>
    <dbReference type="NCBI Taxonomy" id="83302"/>
    <lineage>
        <taxon>Bacteria</taxon>
        <taxon>Bacillati</taxon>
        <taxon>Actinomycetota</taxon>
        <taxon>Actinomycetes</taxon>
        <taxon>Streptosporangiales</taxon>
        <taxon>Streptosporangiaceae</taxon>
        <taxon>Microbispora</taxon>
    </lineage>
</organism>
<evidence type="ECO:0000256" key="2">
    <source>
        <dbReference type="SAM" id="SignalP"/>
    </source>
</evidence>
<feature type="region of interest" description="Disordered" evidence="1">
    <location>
        <begin position="51"/>
        <end position="102"/>
    </location>
</feature>
<gene>
    <name evidence="3" type="ORF">Mco01_01360</name>
</gene>
<evidence type="ECO:0008006" key="5">
    <source>
        <dbReference type="Google" id="ProtNLM"/>
    </source>
</evidence>
<dbReference type="Proteomes" id="UP000603904">
    <property type="component" value="Unassembled WGS sequence"/>
</dbReference>